<evidence type="ECO:0000313" key="1">
    <source>
        <dbReference type="EMBL" id="CAB4187650.1"/>
    </source>
</evidence>
<dbReference type="EMBL" id="LR797111">
    <property type="protein sequence ID" value="CAB4187650.1"/>
    <property type="molecule type" value="Genomic_DNA"/>
</dbReference>
<organism evidence="1">
    <name type="scientific">uncultured Caudovirales phage</name>
    <dbReference type="NCBI Taxonomy" id="2100421"/>
    <lineage>
        <taxon>Viruses</taxon>
        <taxon>Duplodnaviria</taxon>
        <taxon>Heunggongvirae</taxon>
        <taxon>Uroviricota</taxon>
        <taxon>Caudoviricetes</taxon>
        <taxon>Peduoviridae</taxon>
        <taxon>Maltschvirus</taxon>
        <taxon>Maltschvirus maltsch</taxon>
    </lineage>
</organism>
<name>A0A6J5QST8_9CAUD</name>
<proteinExistence type="predicted"/>
<protein>
    <submittedName>
        <fullName evidence="1">Uncharacterized protein</fullName>
    </submittedName>
</protein>
<reference evidence="1" key="1">
    <citation type="submission" date="2020-05" db="EMBL/GenBank/DDBJ databases">
        <authorList>
            <person name="Chiriac C."/>
            <person name="Salcher M."/>
            <person name="Ghai R."/>
            <person name="Kavagutti S V."/>
        </authorList>
    </citation>
    <scope>NUCLEOTIDE SEQUENCE</scope>
</reference>
<gene>
    <name evidence="1" type="ORF">UFOVP1155_49</name>
</gene>
<accession>A0A6J5QST8</accession>
<sequence>MKFEHGGKSYATTEAKSCDSCTFFWRDGGLYDACEHPNQEIVKNTCGKDQRATGNNVIWMPLKPWMTLDHCPECKHKRSQHDMNCIECCPVTRGESVGLEGETNGMAIDRDSPEK</sequence>